<feature type="transmembrane region" description="Helical" evidence="10">
    <location>
        <begin position="153"/>
        <end position="171"/>
    </location>
</feature>
<comment type="subcellular location">
    <subcellularLocation>
        <location evidence="1">Membrane</location>
        <topology evidence="1">Multi-pass membrane protein</topology>
    </subcellularLocation>
</comment>
<proteinExistence type="predicted"/>
<reference evidence="13" key="1">
    <citation type="submission" date="2013-11" db="EMBL/GenBank/DDBJ databases">
        <title>The genomic landscape of the Guanapo guppy.</title>
        <authorList>
            <person name="Kuenstner A."/>
            <person name="Dreyer C."/>
        </authorList>
    </citation>
    <scope>NUCLEOTIDE SEQUENCE</scope>
    <source>
        <strain evidence="13">Guanapo</strain>
    </source>
</reference>
<reference evidence="12" key="3">
    <citation type="submission" date="2025-09" db="UniProtKB">
        <authorList>
            <consortium name="Ensembl"/>
        </authorList>
    </citation>
    <scope>IDENTIFICATION</scope>
    <source>
        <strain evidence="12">Guanapo</strain>
    </source>
</reference>
<dbReference type="GO" id="GO:0009897">
    <property type="term" value="C:external side of plasma membrane"/>
    <property type="evidence" value="ECO:0007669"/>
    <property type="project" value="TreeGrafter"/>
</dbReference>
<dbReference type="GO" id="GO:0007204">
    <property type="term" value="P:positive regulation of cytosolic calcium ion concentration"/>
    <property type="evidence" value="ECO:0007669"/>
    <property type="project" value="TreeGrafter"/>
</dbReference>
<feature type="transmembrane region" description="Helical" evidence="10">
    <location>
        <begin position="76"/>
        <end position="100"/>
    </location>
</feature>
<dbReference type="AlphaFoldDB" id="A0A3P9PGM6"/>
<keyword evidence="5 10" id="KW-0472">Membrane</keyword>
<feature type="transmembrane region" description="Helical" evidence="10">
    <location>
        <begin position="276"/>
        <end position="299"/>
    </location>
</feature>
<dbReference type="Gene3D" id="1.20.1070.10">
    <property type="entry name" value="Rhodopsin 7-helix transmembrane proteins"/>
    <property type="match status" value="1"/>
</dbReference>
<dbReference type="OMA" id="ACCVVVW"/>
<dbReference type="InterPro" id="IPR000276">
    <property type="entry name" value="GPCR_Rhodpsn"/>
</dbReference>
<evidence type="ECO:0000256" key="6">
    <source>
        <dbReference type="ARBA" id="ARBA00023157"/>
    </source>
</evidence>
<dbReference type="GeneTree" id="ENSGT01050000244848"/>
<feature type="transmembrane region" description="Helical" evidence="10">
    <location>
        <begin position="201"/>
        <end position="226"/>
    </location>
</feature>
<feature type="transmembrane region" description="Helical" evidence="10">
    <location>
        <begin position="43"/>
        <end position="64"/>
    </location>
</feature>
<evidence type="ECO:0000256" key="1">
    <source>
        <dbReference type="ARBA" id="ARBA00004141"/>
    </source>
</evidence>
<dbReference type="InterPro" id="IPR017452">
    <property type="entry name" value="GPCR_Rhodpsn_7TM"/>
</dbReference>
<keyword evidence="8" id="KW-0325">Glycoprotein</keyword>
<evidence type="ECO:0000313" key="12">
    <source>
        <dbReference type="Ensembl" id="ENSPREP00000021031.1"/>
    </source>
</evidence>
<evidence type="ECO:0000256" key="3">
    <source>
        <dbReference type="ARBA" id="ARBA00022989"/>
    </source>
</evidence>
<dbReference type="InterPro" id="IPR000248">
    <property type="entry name" value="ATII_rcpt"/>
</dbReference>
<evidence type="ECO:0000259" key="11">
    <source>
        <dbReference type="PROSITE" id="PS50262"/>
    </source>
</evidence>
<evidence type="ECO:0000256" key="10">
    <source>
        <dbReference type="SAM" id="Phobius"/>
    </source>
</evidence>
<dbReference type="PANTHER" id="PTHR10489">
    <property type="entry name" value="CELL ADHESION MOLECULE"/>
    <property type="match status" value="1"/>
</dbReference>
<feature type="transmembrane region" description="Helical" evidence="10">
    <location>
        <begin position="120"/>
        <end position="141"/>
    </location>
</feature>
<dbReference type="GO" id="GO:0016493">
    <property type="term" value="F:C-C chemokine receptor activity"/>
    <property type="evidence" value="ECO:0007669"/>
    <property type="project" value="TreeGrafter"/>
</dbReference>
<keyword evidence="6" id="KW-1015">Disulfide bond</keyword>
<evidence type="ECO:0000256" key="2">
    <source>
        <dbReference type="ARBA" id="ARBA00022692"/>
    </source>
</evidence>
<dbReference type="InterPro" id="IPR050119">
    <property type="entry name" value="CCR1-9-like"/>
</dbReference>
<protein>
    <submittedName>
        <fullName evidence="12">C-X-C chemokine receptor type 3-like</fullName>
    </submittedName>
</protein>
<dbReference type="Proteomes" id="UP000242638">
    <property type="component" value="Unassembled WGS sequence"/>
</dbReference>
<evidence type="ECO:0000256" key="7">
    <source>
        <dbReference type="ARBA" id="ARBA00023170"/>
    </source>
</evidence>
<keyword evidence="3 10" id="KW-1133">Transmembrane helix</keyword>
<name>A0A3P9PGM6_POERE</name>
<dbReference type="GO" id="GO:0019722">
    <property type="term" value="P:calcium-mediated signaling"/>
    <property type="evidence" value="ECO:0007669"/>
    <property type="project" value="TreeGrafter"/>
</dbReference>
<keyword evidence="7" id="KW-0675">Receptor</keyword>
<accession>A0A3P9PGM6</accession>
<dbReference type="PRINTS" id="PR00237">
    <property type="entry name" value="GPCRRHODOPSN"/>
</dbReference>
<feature type="domain" description="G-protein coupled receptors family 1 profile" evidence="11">
    <location>
        <begin position="55"/>
        <end position="296"/>
    </location>
</feature>
<keyword evidence="2 10" id="KW-0812">Transmembrane</keyword>
<dbReference type="STRING" id="8081.ENSPREP00000021031"/>
<keyword evidence="4" id="KW-0297">G-protein coupled receptor</keyword>
<dbReference type="Ensembl" id="ENSPRET00000021256.1">
    <property type="protein sequence ID" value="ENSPREP00000021031.1"/>
    <property type="gene ID" value="ENSPREG00000014225.1"/>
</dbReference>
<dbReference type="GO" id="GO:0019957">
    <property type="term" value="F:C-C chemokine binding"/>
    <property type="evidence" value="ECO:0007669"/>
    <property type="project" value="TreeGrafter"/>
</dbReference>
<evidence type="ECO:0000313" key="13">
    <source>
        <dbReference type="Proteomes" id="UP000242638"/>
    </source>
</evidence>
<keyword evidence="13" id="KW-1185">Reference proteome</keyword>
<evidence type="ECO:0000256" key="8">
    <source>
        <dbReference type="ARBA" id="ARBA00023180"/>
    </source>
</evidence>
<dbReference type="Pfam" id="PF00001">
    <property type="entry name" value="7tm_1"/>
    <property type="match status" value="1"/>
</dbReference>
<evidence type="ECO:0000256" key="4">
    <source>
        <dbReference type="ARBA" id="ARBA00023040"/>
    </source>
</evidence>
<dbReference type="PROSITE" id="PS50262">
    <property type="entry name" value="G_PROTEIN_RECEP_F1_2"/>
    <property type="match status" value="1"/>
</dbReference>
<evidence type="ECO:0000256" key="5">
    <source>
        <dbReference type="ARBA" id="ARBA00023136"/>
    </source>
</evidence>
<dbReference type="PRINTS" id="PR00241">
    <property type="entry name" value="ANGIOTENSINR"/>
</dbReference>
<organism evidence="12 13">
    <name type="scientific">Poecilia reticulata</name>
    <name type="common">Guppy</name>
    <name type="synonym">Acanthophacelus reticulatus</name>
    <dbReference type="NCBI Taxonomy" id="8081"/>
    <lineage>
        <taxon>Eukaryota</taxon>
        <taxon>Metazoa</taxon>
        <taxon>Chordata</taxon>
        <taxon>Craniata</taxon>
        <taxon>Vertebrata</taxon>
        <taxon>Euteleostomi</taxon>
        <taxon>Actinopterygii</taxon>
        <taxon>Neopterygii</taxon>
        <taxon>Teleostei</taxon>
        <taxon>Neoteleostei</taxon>
        <taxon>Acanthomorphata</taxon>
        <taxon>Ovalentaria</taxon>
        <taxon>Atherinomorphae</taxon>
        <taxon>Cyprinodontiformes</taxon>
        <taxon>Poeciliidae</taxon>
        <taxon>Poeciliinae</taxon>
        <taxon>Poecilia</taxon>
    </lineage>
</organism>
<dbReference type="GO" id="GO:0060326">
    <property type="term" value="P:cell chemotaxis"/>
    <property type="evidence" value="ECO:0007669"/>
    <property type="project" value="TreeGrafter"/>
</dbReference>
<sequence length="366" mass="41875">MMEGVMNPTEESRWPYYDYPYDDFKEYNTCVLSSNFVNVFLPVVYSLIFVVGILGNGLLLGVLIKKRKVWSTTDIFILHQAVADILLSVMLPFWAVTSASDAGWVFGTFFCKVSGSVFKMNLYCKSFLLVCISVSYLLSIIPSTKDFMKKKPWVVHACCVVVWILSILLSVPDWIFHTVIAQEKKICIYDMDDRIHNFSLGLYYTFGFVLPLIILVFCFFCVVWQLRCGTKGLQNQRAFIVVVVVAAVFFLCWTPYNITFWVYNNSVYQCNRSLNIALLVTFAVRLFHCCLNPILLLIVGAKYRQQQQVDQDIELTDQSWWADLADDFGVAFSLTEYGTRSSVCSCPRVSSKLDTEKQGMPFLPSL</sequence>
<reference evidence="12" key="2">
    <citation type="submission" date="2025-08" db="UniProtKB">
        <authorList>
            <consortium name="Ensembl"/>
        </authorList>
    </citation>
    <scope>IDENTIFICATION</scope>
    <source>
        <strain evidence="12">Guanapo</strain>
    </source>
</reference>
<dbReference type="PANTHER" id="PTHR10489:SF671">
    <property type="entry name" value="C-X-C CHEMOKINE RECEPTOR TYPE 3"/>
    <property type="match status" value="1"/>
</dbReference>
<dbReference type="GO" id="GO:0006955">
    <property type="term" value="P:immune response"/>
    <property type="evidence" value="ECO:0007669"/>
    <property type="project" value="TreeGrafter"/>
</dbReference>
<dbReference type="SUPFAM" id="SSF81321">
    <property type="entry name" value="Family A G protein-coupled receptor-like"/>
    <property type="match status" value="1"/>
</dbReference>
<keyword evidence="9" id="KW-0807">Transducer</keyword>
<evidence type="ECO:0000256" key="9">
    <source>
        <dbReference type="ARBA" id="ARBA00023224"/>
    </source>
</evidence>
<feature type="transmembrane region" description="Helical" evidence="10">
    <location>
        <begin position="238"/>
        <end position="256"/>
    </location>
</feature>
<dbReference type="Bgee" id="ENSPREG00000014225">
    <property type="expression patterns" value="Expressed in organism subdivision and 1 other cell type or tissue"/>
</dbReference>